<keyword evidence="2" id="KW-1185">Reference proteome</keyword>
<name>A0A9X3IVF3_9BACT</name>
<dbReference type="EMBL" id="JAPNKE010000002">
    <property type="protein sequence ID" value="MCY1004394.1"/>
    <property type="molecule type" value="Genomic_DNA"/>
</dbReference>
<organism evidence="1 2">
    <name type="scientific">Nannocystis pusilla</name>
    <dbReference type="NCBI Taxonomy" id="889268"/>
    <lineage>
        <taxon>Bacteria</taxon>
        <taxon>Pseudomonadati</taxon>
        <taxon>Myxococcota</taxon>
        <taxon>Polyangia</taxon>
        <taxon>Nannocystales</taxon>
        <taxon>Nannocystaceae</taxon>
        <taxon>Nannocystis</taxon>
    </lineage>
</organism>
<evidence type="ECO:0000313" key="1">
    <source>
        <dbReference type="EMBL" id="MCY1004394.1"/>
    </source>
</evidence>
<sequence>MTCPEGLLEDRLSVGERLLRRGEFAGEQVGVAELDQAVAAARVSRRQVGVVDRQRLPERGQ</sequence>
<dbReference type="Proteomes" id="UP001150924">
    <property type="component" value="Unassembled WGS sequence"/>
</dbReference>
<proteinExistence type="predicted"/>
<evidence type="ECO:0000313" key="2">
    <source>
        <dbReference type="Proteomes" id="UP001150924"/>
    </source>
</evidence>
<gene>
    <name evidence="1" type="ORF">OV079_02185</name>
</gene>
<comment type="caution">
    <text evidence="1">The sequence shown here is derived from an EMBL/GenBank/DDBJ whole genome shotgun (WGS) entry which is preliminary data.</text>
</comment>
<protein>
    <submittedName>
        <fullName evidence="1">Uncharacterized protein</fullName>
    </submittedName>
</protein>
<dbReference type="AlphaFoldDB" id="A0A9X3IVF3"/>
<accession>A0A9X3IVF3</accession>
<reference evidence="1" key="1">
    <citation type="submission" date="2022-11" db="EMBL/GenBank/DDBJ databases">
        <title>Minimal conservation of predation-associated metabolite biosynthetic gene clusters underscores biosynthetic potential of Myxococcota including descriptions for ten novel species: Archangium lansinium sp. nov., Myxococcus landrumus sp. nov., Nannocystis bai.</title>
        <authorList>
            <person name="Ahearne A."/>
            <person name="Stevens C."/>
            <person name="Phillips K."/>
        </authorList>
    </citation>
    <scope>NUCLEOTIDE SEQUENCE</scope>
    <source>
        <strain evidence="1">Na p29</strain>
    </source>
</reference>